<dbReference type="PANTHER" id="PTHR47262:SF1">
    <property type="entry name" value="OS02G0132600 PROTEIN"/>
    <property type="match status" value="1"/>
</dbReference>
<reference evidence="1" key="1">
    <citation type="journal article" date="2016" name="Nat. Genet.">
        <title>A high-quality carrot genome assembly provides new insights into carotenoid accumulation and asterid genome evolution.</title>
        <authorList>
            <person name="Iorizzo M."/>
            <person name="Ellison S."/>
            <person name="Senalik D."/>
            <person name="Zeng P."/>
            <person name="Satapoomin P."/>
            <person name="Huang J."/>
            <person name="Bowman M."/>
            <person name="Iovene M."/>
            <person name="Sanseverino W."/>
            <person name="Cavagnaro P."/>
            <person name="Yildiz M."/>
            <person name="Macko-Podgorni A."/>
            <person name="Moranska E."/>
            <person name="Grzebelus E."/>
            <person name="Grzebelus D."/>
            <person name="Ashrafi H."/>
            <person name="Zheng Z."/>
            <person name="Cheng S."/>
            <person name="Spooner D."/>
            <person name="Van Deynze A."/>
            <person name="Simon P."/>
        </authorList>
    </citation>
    <scope>NUCLEOTIDE SEQUENCE</scope>
    <source>
        <tissue evidence="1">Leaf</tissue>
    </source>
</reference>
<proteinExistence type="predicted"/>
<reference evidence="1" key="2">
    <citation type="submission" date="2022-03" db="EMBL/GenBank/DDBJ databases">
        <title>Draft title - Genomic analysis of global carrot germplasm unveils the trajectory of domestication and the origin of high carotenoid orange carrot.</title>
        <authorList>
            <person name="Iorizzo M."/>
            <person name="Ellison S."/>
            <person name="Senalik D."/>
            <person name="Macko-Podgorni A."/>
            <person name="Grzebelus D."/>
            <person name="Bostan H."/>
            <person name="Rolling W."/>
            <person name="Curaba J."/>
            <person name="Simon P."/>
        </authorList>
    </citation>
    <scope>NUCLEOTIDE SEQUENCE</scope>
    <source>
        <tissue evidence="1">Leaf</tissue>
    </source>
</reference>
<accession>A0AAF1B8K4</accession>
<evidence type="ECO:0000313" key="2">
    <source>
        <dbReference type="Proteomes" id="UP000077755"/>
    </source>
</evidence>
<sequence>MSVAFNAVPLMKAFITRFQSYQVPLIKTLPRYLSPRHRRYIHRNSWNRVLLLRLQDHQDVRSVHGFLAIQCCFRFLLVLLIDIGSLSPGQDPFPSGMDGVSYAHIRYTSIITVAYYAAFLKRDFVGRIEPTLKFLSSSPGQMSICRENENVVGRREKVAETEPVYLQIVLDVVQAFKKYLIFDLCPSRKSLDFLLTTWAKANGLQSCYSMWQEYETVGLPCNVLSLLKMYQALLALGDHKSARKLLRKILIFDPHVCCVIDSSQRQPMYAGQPTLRIKILQTQTRHAETKISELKLPAREKSWYIQSRLSRAIYKLRSRAGQGSLGP</sequence>
<organism evidence="1 2">
    <name type="scientific">Daucus carota subsp. sativus</name>
    <name type="common">Carrot</name>
    <dbReference type="NCBI Taxonomy" id="79200"/>
    <lineage>
        <taxon>Eukaryota</taxon>
        <taxon>Viridiplantae</taxon>
        <taxon>Streptophyta</taxon>
        <taxon>Embryophyta</taxon>
        <taxon>Tracheophyta</taxon>
        <taxon>Spermatophyta</taxon>
        <taxon>Magnoliopsida</taxon>
        <taxon>eudicotyledons</taxon>
        <taxon>Gunneridae</taxon>
        <taxon>Pentapetalae</taxon>
        <taxon>asterids</taxon>
        <taxon>campanulids</taxon>
        <taxon>Apiales</taxon>
        <taxon>Apiaceae</taxon>
        <taxon>Apioideae</taxon>
        <taxon>Scandiceae</taxon>
        <taxon>Daucinae</taxon>
        <taxon>Daucus</taxon>
        <taxon>Daucus sect. Daucus</taxon>
    </lineage>
</organism>
<dbReference type="AlphaFoldDB" id="A0AAF1B8K4"/>
<evidence type="ECO:0000313" key="1">
    <source>
        <dbReference type="EMBL" id="WOH08708.1"/>
    </source>
</evidence>
<dbReference type="PANTHER" id="PTHR47262">
    <property type="entry name" value="OS02G0132600 PROTEIN"/>
    <property type="match status" value="1"/>
</dbReference>
<keyword evidence="2" id="KW-1185">Reference proteome</keyword>
<gene>
    <name evidence="1" type="ORF">DCAR_0728155</name>
</gene>
<dbReference type="EMBL" id="CP093349">
    <property type="protein sequence ID" value="WOH08708.1"/>
    <property type="molecule type" value="Genomic_DNA"/>
</dbReference>
<protein>
    <submittedName>
        <fullName evidence="1">Uncharacterized protein</fullName>
    </submittedName>
</protein>
<name>A0AAF1B8K4_DAUCS</name>
<dbReference type="Proteomes" id="UP000077755">
    <property type="component" value="Chromosome 7"/>
</dbReference>